<feature type="region of interest" description="Disordered" evidence="1">
    <location>
        <begin position="1310"/>
        <end position="1338"/>
    </location>
</feature>
<dbReference type="RefSeq" id="XP_067692544.1">
    <property type="nucleotide sequence ID" value="XM_067837002.1"/>
</dbReference>
<feature type="compositionally biased region" description="Low complexity" evidence="1">
    <location>
        <begin position="873"/>
        <end position="906"/>
    </location>
</feature>
<proteinExistence type="predicted"/>
<dbReference type="SUPFAM" id="SSF48371">
    <property type="entry name" value="ARM repeat"/>
    <property type="match status" value="1"/>
</dbReference>
<organism evidence="2 3">
    <name type="scientific">Leishmania enriettii</name>
    <dbReference type="NCBI Taxonomy" id="5663"/>
    <lineage>
        <taxon>Eukaryota</taxon>
        <taxon>Discoba</taxon>
        <taxon>Euglenozoa</taxon>
        <taxon>Kinetoplastea</taxon>
        <taxon>Metakinetoplastina</taxon>
        <taxon>Trypanosomatida</taxon>
        <taxon>Trypanosomatidae</taxon>
        <taxon>Leishmaniinae</taxon>
        <taxon>Leishmania</taxon>
    </lineage>
</organism>
<keyword evidence="3" id="KW-1185">Reference proteome</keyword>
<dbReference type="Proteomes" id="UP000674179">
    <property type="component" value="Chromosome 25"/>
</dbReference>
<evidence type="ECO:0000313" key="2">
    <source>
        <dbReference type="EMBL" id="KAG5477604.1"/>
    </source>
</evidence>
<dbReference type="EMBL" id="JAFHKP010000025">
    <property type="protein sequence ID" value="KAG5477604.1"/>
    <property type="molecule type" value="Genomic_DNA"/>
</dbReference>
<name>A0A836KIZ5_LEIEN</name>
<feature type="region of interest" description="Disordered" evidence="1">
    <location>
        <begin position="179"/>
        <end position="198"/>
    </location>
</feature>
<feature type="region of interest" description="Disordered" evidence="1">
    <location>
        <begin position="1367"/>
        <end position="1489"/>
    </location>
</feature>
<dbReference type="InterPro" id="IPR016024">
    <property type="entry name" value="ARM-type_fold"/>
</dbReference>
<feature type="compositionally biased region" description="Polar residues" evidence="1">
    <location>
        <begin position="1317"/>
        <end position="1328"/>
    </location>
</feature>
<dbReference type="OrthoDB" id="273148at2759"/>
<feature type="compositionally biased region" description="Low complexity" evidence="1">
    <location>
        <begin position="978"/>
        <end position="999"/>
    </location>
</feature>
<feature type="compositionally biased region" description="Basic and acidic residues" evidence="1">
    <location>
        <begin position="945"/>
        <end position="954"/>
    </location>
</feature>
<sequence length="1513" mass="160323">MLKLSVRCLQWQSPSHVSGWVTGTTGAAAAAAAAPTAPGNSQSISTPRAVVRKDATEFVRRASAMKKRWHGKGQYTFARAEAQRFLDAEVPKSNLGVWMEESGNAIALSQLLNFFEIQPEASLASLILNKLIRAAEDESAPLMSRLNAALSLICTRPDENYERVFHVVTQAVQQLHQIARERSPDSGSTSSSAGGGGASCADDGTSLFSLEQALPLDAVGVCAKVLQRCGKRTPPMLNEQLSTVAMAMLQTTSATILPYLQSALLRLYAWMVRAERSEGNQLLYILIEQTGEFSRHDFGTLMMSCARHHQLMHLPVELIQRLARVAFQYRNSFNGRDGAAILGTLAKLLVSLSAGANGVSDADVVRAQDYFNALLEEMQQRVLRLLDINDKLFWSNSEDVSICAFAYELGGHVRYHRVFQAYAAYVENSVQTFEPPQLALATGILRRARQLTPHLAARLSERIEVVLGELRLAELSHICATFAVLPSPRPGWWNEARAVALRLLQPDVSGVVSMNLAIAFPEQPDFAETVDHAQITSKQLVDLLPITLQSAQFGEAVVTAMCQRLASQSERFTPDDLRLLLACGERPQLVRAAQDYLHQAFAQPVWSTDTLYSLPLVIDTNQLERNLQHFSVAKALAAAKAASVGPAQFVSLADLLLSSFGDSDQSVREYVQAGGDDLLKEKGVSGVTVVRYLSVVRRFPNMVPSSQWLHNYAEVLETQNQSMTPDILEDVLLSLRALFQDVAKTPALQMALSSLVQRFYEALTDSEQTARITVLVVYLQNGMTLPLLTASNPTLHRVVSKEATYAPEVRRALAMMPTPKALPVEERRGRFVLKHLDSPRRSSEAAMPLLDLNLSDPFMDSLSSPKPAANPKTEAACASAAGSASPSASATETAAPDSEAETATASSPPPPQQQQQPREEKPMSYYAKFFSSSVGQIFVGRGDRAQEGNMKEETPSEPSAPPKEEEPQQPRRTRLHLSAHTSTAAAAAAAAATTTPTPAVESAPGQQQSTQQQQQQSTQQQQQQPSMPSATSAAVPVTTFTTAWGSRAPPLAGTGWGFAAAAASQPASGAAEKQHSSAFSSLFGIPPISSPAAPSATAAAAATVSPIAEPATVAAPAVSRPARMAGMGGNNIFFNPRNPSASRGRPVMSRKAVITRPGLHNAAATTAEAAVGQARPAATASESTFNPAIEEDTGRIAADVSSTTRAPRLASTPGGPPAVVKATAASTADAPAAAKNLHQSGSGIPNFARVAGATRISGYDKGEANRGRVVATASESHPAPFSVGGQESRPAPDWMEAALRVGRVTRLPRTKTKTRSQHSLSAWLNTPSARLDSPGHGDTVEAADEQLAAAGPAVAARGRQATVAEVLKGRRSKKDSHKSTTEAAADEDTGGSHAKRAGSGRARGRCGKATKVAGHPHHHSKAAATATQAKKRGGKAAVAGAAQASSAKKGPGAKSFKAPASSKGSVGAGNGGRAKRAASATLAVKPAKKVVKAAAKRVTAAAVKKKSVKGKKQ</sequence>
<protein>
    <submittedName>
        <fullName evidence="2">Uncharacterized protein</fullName>
    </submittedName>
</protein>
<comment type="caution">
    <text evidence="2">The sequence shown here is derived from an EMBL/GenBank/DDBJ whole genome shotgun (WGS) entry which is preliminary data.</text>
</comment>
<accession>A0A836KIZ5</accession>
<feature type="compositionally biased region" description="Polar residues" evidence="1">
    <location>
        <begin position="1025"/>
        <end position="1034"/>
    </location>
</feature>
<dbReference type="GeneID" id="94172512"/>
<feature type="compositionally biased region" description="Low complexity" evidence="1">
    <location>
        <begin position="1435"/>
        <end position="1460"/>
    </location>
</feature>
<feature type="compositionally biased region" description="Basic residues" evidence="1">
    <location>
        <begin position="1393"/>
        <end position="1421"/>
    </location>
</feature>
<feature type="region of interest" description="Disordered" evidence="1">
    <location>
        <begin position="862"/>
        <end position="921"/>
    </location>
</feature>
<reference evidence="2 3" key="1">
    <citation type="submission" date="2021-02" db="EMBL/GenBank/DDBJ databases">
        <title>Leishmania (Mundinia) enrietti genome sequencing and assembly.</title>
        <authorList>
            <person name="Almutairi H."/>
            <person name="Gatherer D."/>
        </authorList>
    </citation>
    <scope>NUCLEOTIDE SEQUENCE [LARGE SCALE GENOMIC DNA]</scope>
    <source>
        <strain evidence="2">CUR178</strain>
    </source>
</reference>
<evidence type="ECO:0000256" key="1">
    <source>
        <dbReference type="SAM" id="MobiDB-lite"/>
    </source>
</evidence>
<feature type="region of interest" description="Disordered" evidence="1">
    <location>
        <begin position="945"/>
        <end position="1034"/>
    </location>
</feature>
<dbReference type="KEGG" id="lenr:94172512"/>
<feature type="compositionally biased region" description="Low complexity" evidence="1">
    <location>
        <begin position="1006"/>
        <end position="1024"/>
    </location>
</feature>
<evidence type="ECO:0000313" key="3">
    <source>
        <dbReference type="Proteomes" id="UP000674179"/>
    </source>
</evidence>
<gene>
    <name evidence="2" type="ORF">CUR178_05310</name>
</gene>